<protein>
    <submittedName>
        <fullName evidence="1">Uncharacterized protein</fullName>
    </submittedName>
</protein>
<dbReference type="Proteomes" id="UP000323300">
    <property type="component" value="Unassembled WGS sequence"/>
</dbReference>
<name>A0A1I3XCE4_9HYPH</name>
<sequence length="108" mass="11823">MEHIAALLLIIGCSDNLEQCRELPSPVTVFETVEECEDALPVGLRTFSGQHPQIFAKCLTVDPAMEEEDAELTWDVKPDGTLVASIGAPDVMVASDSARTEKRHQTQE</sequence>
<gene>
    <name evidence="1" type="ORF">SAMN04488498_103106</name>
</gene>
<evidence type="ECO:0000313" key="2">
    <source>
        <dbReference type="Proteomes" id="UP000323300"/>
    </source>
</evidence>
<dbReference type="AlphaFoldDB" id="A0A1I3XCE4"/>
<proteinExistence type="predicted"/>
<dbReference type="RefSeq" id="WP_149759411.1">
    <property type="nucleotide sequence ID" value="NZ_BSPE01000008.1"/>
</dbReference>
<reference evidence="1 2" key="1">
    <citation type="submission" date="2016-10" db="EMBL/GenBank/DDBJ databases">
        <authorList>
            <person name="Varghese N."/>
            <person name="Submissions S."/>
        </authorList>
    </citation>
    <scope>NUCLEOTIDE SEQUENCE [LARGE SCALE GENOMIC DNA]</scope>
    <source>
        <strain evidence="1 2">DSM 21822</strain>
    </source>
</reference>
<accession>A0A1I3XCE4</accession>
<dbReference type="OrthoDB" id="7907327at2"/>
<keyword evidence="2" id="KW-1185">Reference proteome</keyword>
<evidence type="ECO:0000313" key="1">
    <source>
        <dbReference type="EMBL" id="SFK16721.1"/>
    </source>
</evidence>
<dbReference type="EMBL" id="FOSL01000003">
    <property type="protein sequence ID" value="SFK16721.1"/>
    <property type="molecule type" value="Genomic_DNA"/>
</dbReference>
<organism evidence="1 2">
    <name type="scientific">Neomesorhizobium albiziae</name>
    <dbReference type="NCBI Taxonomy" id="335020"/>
    <lineage>
        <taxon>Bacteria</taxon>
        <taxon>Pseudomonadati</taxon>
        <taxon>Pseudomonadota</taxon>
        <taxon>Alphaproteobacteria</taxon>
        <taxon>Hyphomicrobiales</taxon>
        <taxon>Phyllobacteriaceae</taxon>
        <taxon>Neomesorhizobium</taxon>
    </lineage>
</organism>